<evidence type="ECO:0000313" key="1">
    <source>
        <dbReference type="EMBL" id="MYL96421.1"/>
    </source>
</evidence>
<organism evidence="1 2">
    <name type="scientific">Novosphingobium silvae</name>
    <dbReference type="NCBI Taxonomy" id="2692619"/>
    <lineage>
        <taxon>Bacteria</taxon>
        <taxon>Pseudomonadati</taxon>
        <taxon>Pseudomonadota</taxon>
        <taxon>Alphaproteobacteria</taxon>
        <taxon>Sphingomonadales</taxon>
        <taxon>Sphingomonadaceae</taxon>
        <taxon>Novosphingobium</taxon>
    </lineage>
</organism>
<reference evidence="1 2" key="1">
    <citation type="submission" date="2019-12" db="EMBL/GenBank/DDBJ databases">
        <authorList>
            <person name="Feng G."/>
            <person name="Zhu H."/>
        </authorList>
    </citation>
    <scope>NUCLEOTIDE SEQUENCE [LARGE SCALE GENOMIC DNA]</scope>
    <source>
        <strain evidence="1 2">FGD1</strain>
    </source>
</reference>
<keyword evidence="2" id="KW-1185">Reference proteome</keyword>
<dbReference type="InterPro" id="IPR019289">
    <property type="entry name" value="Phage_tail_E/E"/>
</dbReference>
<accession>A0A7X4GDU3</accession>
<proteinExistence type="predicted"/>
<dbReference type="AlphaFoldDB" id="A0A7X4GDU3"/>
<dbReference type="EMBL" id="WVTD01000001">
    <property type="protein sequence ID" value="MYL96421.1"/>
    <property type="molecule type" value="Genomic_DNA"/>
</dbReference>
<dbReference type="RefSeq" id="WP_160984147.1">
    <property type="nucleotide sequence ID" value="NZ_WVTD01000001.1"/>
</dbReference>
<protein>
    <submittedName>
        <fullName evidence="1">Phage tail assembly protein</fullName>
    </submittedName>
</protein>
<evidence type="ECO:0000313" key="2">
    <source>
        <dbReference type="Proteomes" id="UP000465810"/>
    </source>
</evidence>
<dbReference type="Pfam" id="PF10109">
    <property type="entry name" value="Phage_TAC_7"/>
    <property type="match status" value="1"/>
</dbReference>
<comment type="caution">
    <text evidence="1">The sequence shown here is derived from an EMBL/GenBank/DDBJ whole genome shotgun (WGS) entry which is preliminary data.</text>
</comment>
<dbReference type="Proteomes" id="UP000465810">
    <property type="component" value="Unassembled WGS sequence"/>
</dbReference>
<sequence length="118" mass="12773">MATQTPEADIPAPSQPQTVRITLTTPIQRGESTIYEIVLRKPKAGELRSLKVEDVFTTDVNTLFVLLPRISMPTLLEKDIANLESEDLLEFAGAVKGFFMPAAMKAAVARMAGASDPA</sequence>
<name>A0A7X4GDU3_9SPHN</name>
<gene>
    <name evidence="1" type="ORF">GR702_01355</name>
</gene>